<reference evidence="3" key="2">
    <citation type="submission" date="2023-07" db="EMBL/GenBank/DDBJ databases">
        <authorList>
            <consortium name="Lawrence Berkeley National Laboratory"/>
            <person name="Haridas S."/>
            <person name="Hensen N."/>
            <person name="Bonometti L."/>
            <person name="Westerberg I."/>
            <person name="Brannstrom I.O."/>
            <person name="Guillou S."/>
            <person name="Cros-Aarteil S."/>
            <person name="Calhoun S."/>
            <person name="Kuo A."/>
            <person name="Mondo S."/>
            <person name="Pangilinan J."/>
            <person name="Riley R."/>
            <person name="LaButti K."/>
            <person name="Andreopoulos B."/>
            <person name="Lipzen A."/>
            <person name="Chen C."/>
            <person name="Yanf M."/>
            <person name="Daum C."/>
            <person name="Ng V."/>
            <person name="Clum A."/>
            <person name="Steindorff A."/>
            <person name="Ohm R."/>
            <person name="Martin F."/>
            <person name="Silar P."/>
            <person name="Natvig D."/>
            <person name="Lalanne C."/>
            <person name="Gautier V."/>
            <person name="Ament-velasquez S.L."/>
            <person name="Kruys A."/>
            <person name="Hutchinson M.I."/>
            <person name="Powell A.J."/>
            <person name="Barry K."/>
            <person name="Miller A.N."/>
            <person name="Grigoriev I.V."/>
            <person name="Debuchy R."/>
            <person name="Gladieux P."/>
            <person name="Thoren M.H."/>
            <person name="Johannesson H."/>
        </authorList>
    </citation>
    <scope>NUCLEOTIDE SEQUENCE</scope>
    <source>
        <strain evidence="3">FGSC 1904</strain>
    </source>
</reference>
<evidence type="ECO:0000256" key="1">
    <source>
        <dbReference type="SAM" id="Coils"/>
    </source>
</evidence>
<feature type="coiled-coil region" evidence="1">
    <location>
        <begin position="197"/>
        <end position="252"/>
    </location>
</feature>
<sequence length="570" mass="63523">MSASTNLLELPSTQDSLSQFITNLGNSANVLAEVLTRQAHSISQTGRVDEALMVSLVCLQNLLGQFQYLVASGQEAVVQKQSFKLEIEQHVTKQLEQISKKMEETAKDEIKKVSEQSKNQIEVLSKKMTEQSKGEIMKMGENTSKTINKYTENMSDQICNLDYTADTIQDDLRAIKEAIDDSKEYHKEAVAHANTAKEAAVLTINELQLAAEDLKRERLLFQDQHDRLENKINQMQRVLEGKEEEVKGLKAIYSKLSSCSTRLVQSAGAFREVQYKFLVDAAAKLDQKMARIAHHVAYTSPMAGKKAPAAAPTNGTPKADRVVQEGDSDVEPEDKVAELKRMVAELKYTNDVLTNKNALLELRVAKFEHEQRQQQQGALAPQPSAAPAVPPPPPPQLGPGEVPETPCQTLRSVRSRRSLRAAESVGESLAGLTLSEPNDSDKTTIVRPVVSVGSLVQPDLWERLLAPALLSDEIKRRIRLVKPQVAGGLRMEDVFLRVVNIAVHDECWNEFDQYLKHGGDDWHCVKRMVNNGWTTSRILPGNNCEHGKECLWVKRTSVDYGKVIFKPNAM</sequence>
<reference evidence="3" key="1">
    <citation type="journal article" date="2023" name="Mol. Phylogenet. Evol.">
        <title>Genome-scale phylogeny and comparative genomics of the fungal order Sordariales.</title>
        <authorList>
            <person name="Hensen N."/>
            <person name="Bonometti L."/>
            <person name="Westerberg I."/>
            <person name="Brannstrom I.O."/>
            <person name="Guillou S."/>
            <person name="Cros-Aarteil S."/>
            <person name="Calhoun S."/>
            <person name="Haridas S."/>
            <person name="Kuo A."/>
            <person name="Mondo S."/>
            <person name="Pangilinan J."/>
            <person name="Riley R."/>
            <person name="LaButti K."/>
            <person name="Andreopoulos B."/>
            <person name="Lipzen A."/>
            <person name="Chen C."/>
            <person name="Yan M."/>
            <person name="Daum C."/>
            <person name="Ng V."/>
            <person name="Clum A."/>
            <person name="Steindorff A."/>
            <person name="Ohm R.A."/>
            <person name="Martin F."/>
            <person name="Silar P."/>
            <person name="Natvig D.O."/>
            <person name="Lalanne C."/>
            <person name="Gautier V."/>
            <person name="Ament-Velasquez S.L."/>
            <person name="Kruys A."/>
            <person name="Hutchinson M.I."/>
            <person name="Powell A.J."/>
            <person name="Barry K."/>
            <person name="Miller A.N."/>
            <person name="Grigoriev I.V."/>
            <person name="Debuchy R."/>
            <person name="Gladieux P."/>
            <person name="Hiltunen Thoren M."/>
            <person name="Johannesson H."/>
        </authorList>
    </citation>
    <scope>NUCLEOTIDE SEQUENCE</scope>
    <source>
        <strain evidence="3">FGSC 1904</strain>
    </source>
</reference>
<proteinExistence type="predicted"/>
<evidence type="ECO:0000313" key="4">
    <source>
        <dbReference type="Proteomes" id="UP001281003"/>
    </source>
</evidence>
<comment type="caution">
    <text evidence="3">The sequence shown here is derived from an EMBL/GenBank/DDBJ whole genome shotgun (WGS) entry which is preliminary data.</text>
</comment>
<evidence type="ECO:0000256" key="2">
    <source>
        <dbReference type="SAM" id="MobiDB-lite"/>
    </source>
</evidence>
<evidence type="ECO:0000313" key="3">
    <source>
        <dbReference type="EMBL" id="KAK3391332.1"/>
    </source>
</evidence>
<keyword evidence="1" id="KW-0175">Coiled coil</keyword>
<gene>
    <name evidence="3" type="ORF">B0T20DRAFT_446323</name>
</gene>
<feature type="region of interest" description="Disordered" evidence="2">
    <location>
        <begin position="370"/>
        <end position="406"/>
    </location>
</feature>
<feature type="compositionally biased region" description="Pro residues" evidence="2">
    <location>
        <begin position="388"/>
        <end position="397"/>
    </location>
</feature>
<name>A0AAE0P104_SORBR</name>
<organism evidence="3 4">
    <name type="scientific">Sordaria brevicollis</name>
    <dbReference type="NCBI Taxonomy" id="83679"/>
    <lineage>
        <taxon>Eukaryota</taxon>
        <taxon>Fungi</taxon>
        <taxon>Dikarya</taxon>
        <taxon>Ascomycota</taxon>
        <taxon>Pezizomycotina</taxon>
        <taxon>Sordariomycetes</taxon>
        <taxon>Sordariomycetidae</taxon>
        <taxon>Sordariales</taxon>
        <taxon>Sordariaceae</taxon>
        <taxon>Sordaria</taxon>
    </lineage>
</organism>
<protein>
    <submittedName>
        <fullName evidence="3">Uncharacterized protein</fullName>
    </submittedName>
</protein>
<feature type="coiled-coil region" evidence="1">
    <location>
        <begin position="336"/>
        <end position="370"/>
    </location>
</feature>
<dbReference type="Proteomes" id="UP001281003">
    <property type="component" value="Unassembled WGS sequence"/>
</dbReference>
<feature type="compositionally biased region" description="Low complexity" evidence="2">
    <location>
        <begin position="373"/>
        <end position="387"/>
    </location>
</feature>
<keyword evidence="4" id="KW-1185">Reference proteome</keyword>
<dbReference type="AlphaFoldDB" id="A0AAE0P104"/>
<accession>A0AAE0P104</accession>
<feature type="region of interest" description="Disordered" evidence="2">
    <location>
        <begin position="302"/>
        <end position="334"/>
    </location>
</feature>
<feature type="compositionally biased region" description="Low complexity" evidence="2">
    <location>
        <begin position="303"/>
        <end position="317"/>
    </location>
</feature>
<dbReference type="EMBL" id="JAUTDP010000013">
    <property type="protein sequence ID" value="KAK3391332.1"/>
    <property type="molecule type" value="Genomic_DNA"/>
</dbReference>